<evidence type="ECO:0000256" key="1">
    <source>
        <dbReference type="SAM" id="Phobius"/>
    </source>
</evidence>
<dbReference type="RefSeq" id="WP_112085779.1">
    <property type="nucleotide sequence ID" value="NZ_QLSV01000005.1"/>
</dbReference>
<proteinExistence type="predicted"/>
<reference evidence="2 3" key="1">
    <citation type="submission" date="2018-06" db="EMBL/GenBank/DDBJ databases">
        <title>Genomic Encyclopedia of Type Strains, Phase III (KMG-III): the genomes of soil and plant-associated and newly described type strains.</title>
        <authorList>
            <person name="Whitman W."/>
        </authorList>
    </citation>
    <scope>NUCLEOTIDE SEQUENCE [LARGE SCALE GENOMIC DNA]</scope>
    <source>
        <strain evidence="2 3">CGMCC 1.12504</strain>
    </source>
</reference>
<dbReference type="AlphaFoldDB" id="A0A328WXI8"/>
<sequence>MNPIDLHKHPKIKTGFKVPENYFDELESKILSQIDNEEPKVIQLKSYRKYWFSAVAAVVILAVSIPLYQNWKINSTPLDNESIEQYLSYQTNVYTEDIISHLDDSDVISLQKKQSLESETIEKYLLESELIEQYLID</sequence>
<gene>
    <name evidence="2" type="ORF">B0I10_105207</name>
</gene>
<dbReference type="OrthoDB" id="981524at2"/>
<evidence type="ECO:0000313" key="3">
    <source>
        <dbReference type="Proteomes" id="UP000249518"/>
    </source>
</evidence>
<keyword evidence="1" id="KW-0472">Membrane</keyword>
<dbReference type="Proteomes" id="UP000249518">
    <property type="component" value="Unassembled WGS sequence"/>
</dbReference>
<dbReference type="EMBL" id="QLSV01000005">
    <property type="protein sequence ID" value="RAR48594.1"/>
    <property type="molecule type" value="Genomic_DNA"/>
</dbReference>
<keyword evidence="3" id="KW-1185">Reference proteome</keyword>
<organism evidence="2 3">
    <name type="scientific">Flavobacterium lacus</name>
    <dbReference type="NCBI Taxonomy" id="1353778"/>
    <lineage>
        <taxon>Bacteria</taxon>
        <taxon>Pseudomonadati</taxon>
        <taxon>Bacteroidota</taxon>
        <taxon>Flavobacteriia</taxon>
        <taxon>Flavobacteriales</taxon>
        <taxon>Flavobacteriaceae</taxon>
        <taxon>Flavobacterium</taxon>
    </lineage>
</organism>
<name>A0A328WXI8_9FLAO</name>
<accession>A0A328WXI8</accession>
<protein>
    <submittedName>
        <fullName evidence="2">Uncharacterized protein</fullName>
    </submittedName>
</protein>
<keyword evidence="1" id="KW-0812">Transmembrane</keyword>
<evidence type="ECO:0000313" key="2">
    <source>
        <dbReference type="EMBL" id="RAR48594.1"/>
    </source>
</evidence>
<comment type="caution">
    <text evidence="2">The sequence shown here is derived from an EMBL/GenBank/DDBJ whole genome shotgun (WGS) entry which is preliminary data.</text>
</comment>
<keyword evidence="1" id="KW-1133">Transmembrane helix</keyword>
<feature type="transmembrane region" description="Helical" evidence="1">
    <location>
        <begin position="50"/>
        <end position="68"/>
    </location>
</feature>